<dbReference type="AlphaFoldDB" id="A0A212CY91"/>
<dbReference type="Pfam" id="PF00505">
    <property type="entry name" value="HMG_box"/>
    <property type="match status" value="1"/>
</dbReference>
<evidence type="ECO:0000256" key="1">
    <source>
        <dbReference type="PROSITE-ProRule" id="PRU00267"/>
    </source>
</evidence>
<dbReference type="GO" id="GO:1902275">
    <property type="term" value="P:regulation of chromatin organization"/>
    <property type="evidence" value="ECO:0007669"/>
    <property type="project" value="TreeGrafter"/>
</dbReference>
<feature type="region of interest" description="Disordered" evidence="2">
    <location>
        <begin position="1"/>
        <end position="90"/>
    </location>
</feature>
<dbReference type="Gene3D" id="1.10.30.10">
    <property type="entry name" value="High mobility group box domain"/>
    <property type="match status" value="1"/>
</dbReference>
<dbReference type="GO" id="GO:0003677">
    <property type="term" value="F:DNA binding"/>
    <property type="evidence" value="ECO:0007669"/>
    <property type="project" value="UniProtKB-UniRule"/>
</dbReference>
<dbReference type="PANTHER" id="PTHR45849">
    <property type="entry name" value="FACT COMPLEX SUBUNIT SSRP1"/>
    <property type="match status" value="1"/>
</dbReference>
<protein>
    <recommendedName>
        <fullName evidence="3">HMG box domain-containing protein</fullName>
    </recommendedName>
</protein>
<keyword evidence="1" id="KW-0539">Nucleus</keyword>
<dbReference type="InterPro" id="IPR050454">
    <property type="entry name" value="RTT106/SSRP1_HistChap/FACT"/>
</dbReference>
<feature type="DNA-binding region" description="HMG box" evidence="1">
    <location>
        <begin position="87"/>
        <end position="124"/>
    </location>
</feature>
<dbReference type="InterPro" id="IPR009071">
    <property type="entry name" value="HMG_box_dom"/>
</dbReference>
<dbReference type="GO" id="GO:0042393">
    <property type="term" value="F:histone binding"/>
    <property type="evidence" value="ECO:0007669"/>
    <property type="project" value="TreeGrafter"/>
</dbReference>
<accession>A0A212CY91</accession>
<organism evidence="4 5">
    <name type="scientific">Cervus elaphus hippelaphus</name>
    <name type="common">European red deer</name>
    <dbReference type="NCBI Taxonomy" id="46360"/>
    <lineage>
        <taxon>Eukaryota</taxon>
        <taxon>Metazoa</taxon>
        <taxon>Chordata</taxon>
        <taxon>Craniata</taxon>
        <taxon>Vertebrata</taxon>
        <taxon>Euteleostomi</taxon>
        <taxon>Mammalia</taxon>
        <taxon>Eutheria</taxon>
        <taxon>Laurasiatheria</taxon>
        <taxon>Artiodactyla</taxon>
        <taxon>Ruminantia</taxon>
        <taxon>Pecora</taxon>
        <taxon>Cervidae</taxon>
        <taxon>Cervinae</taxon>
        <taxon>Cervus</taxon>
    </lineage>
</organism>
<proteinExistence type="predicted"/>
<dbReference type="PROSITE" id="PS50118">
    <property type="entry name" value="HMG_BOX_2"/>
    <property type="match status" value="1"/>
</dbReference>
<evidence type="ECO:0000259" key="3">
    <source>
        <dbReference type="PROSITE" id="PS50118"/>
    </source>
</evidence>
<dbReference type="Proteomes" id="UP000242450">
    <property type="component" value="Chromosome 10"/>
</dbReference>
<feature type="compositionally biased region" description="Basic residues" evidence="2">
    <location>
        <begin position="53"/>
        <end position="64"/>
    </location>
</feature>
<dbReference type="GO" id="GO:0031491">
    <property type="term" value="F:nucleosome binding"/>
    <property type="evidence" value="ECO:0007669"/>
    <property type="project" value="TreeGrafter"/>
</dbReference>
<comment type="caution">
    <text evidence="4">The sequence shown here is derived from an EMBL/GenBank/DDBJ whole genome shotgun (WGS) entry which is preliminary data.</text>
</comment>
<feature type="compositionally biased region" description="Basic and acidic residues" evidence="2">
    <location>
        <begin position="10"/>
        <end position="25"/>
    </location>
</feature>
<feature type="compositionally biased region" description="Basic and acidic residues" evidence="2">
    <location>
        <begin position="65"/>
        <end position="86"/>
    </location>
</feature>
<dbReference type="EMBL" id="MKHE01000010">
    <property type="protein sequence ID" value="OWK10926.1"/>
    <property type="molecule type" value="Genomic_DNA"/>
</dbReference>
<dbReference type="InterPro" id="IPR036910">
    <property type="entry name" value="HMG_box_dom_sf"/>
</dbReference>
<evidence type="ECO:0000313" key="5">
    <source>
        <dbReference type="Proteomes" id="UP000242450"/>
    </source>
</evidence>
<feature type="compositionally biased region" description="Acidic residues" evidence="2">
    <location>
        <begin position="27"/>
        <end position="41"/>
    </location>
</feature>
<feature type="domain" description="HMG box" evidence="3">
    <location>
        <begin position="87"/>
        <end position="124"/>
    </location>
</feature>
<evidence type="ECO:0000256" key="2">
    <source>
        <dbReference type="SAM" id="MobiDB-lite"/>
    </source>
</evidence>
<dbReference type="OrthoDB" id="498543at2759"/>
<dbReference type="SUPFAM" id="SSF47095">
    <property type="entry name" value="HMG-box"/>
    <property type="match status" value="1"/>
</dbReference>
<gene>
    <name evidence="4" type="ORF">Celaphus_00006846</name>
</gene>
<sequence>MNTDSEEDQHDAYLERMKEEGKIQEENANDSSDDSREETDESFNPVMRVIVIGKRRRKQLKKAKMAKDCKSRKKPMDVKKGKDPNAPKRPMSAYMLWLNASQEKIKSDHLGISITDTATKAGEI</sequence>
<evidence type="ECO:0000313" key="4">
    <source>
        <dbReference type="EMBL" id="OWK10926.1"/>
    </source>
</evidence>
<keyword evidence="1" id="KW-0238">DNA-binding</keyword>
<reference evidence="4 5" key="1">
    <citation type="journal article" date="2018" name="Mol. Genet. Genomics">
        <title>The red deer Cervus elaphus genome CerEla1.0: sequencing, annotating, genes, and chromosomes.</title>
        <authorList>
            <person name="Bana N.A."/>
            <person name="Nyiri A."/>
            <person name="Nagy J."/>
            <person name="Frank K."/>
            <person name="Nagy T."/>
            <person name="Steger V."/>
            <person name="Schiller M."/>
            <person name="Lakatos P."/>
            <person name="Sugar L."/>
            <person name="Horn P."/>
            <person name="Barta E."/>
            <person name="Orosz L."/>
        </authorList>
    </citation>
    <scope>NUCLEOTIDE SEQUENCE [LARGE SCALE GENOMIC DNA]</scope>
    <source>
        <strain evidence="4">Hungarian</strain>
    </source>
</reference>
<dbReference type="GO" id="GO:0035101">
    <property type="term" value="C:FACT complex"/>
    <property type="evidence" value="ECO:0007669"/>
    <property type="project" value="TreeGrafter"/>
</dbReference>
<name>A0A212CY91_CEREH</name>
<keyword evidence="5" id="KW-1185">Reference proteome</keyword>
<dbReference type="PANTHER" id="PTHR45849:SF1">
    <property type="entry name" value="FACT COMPLEX SUBUNIT SSRP1"/>
    <property type="match status" value="1"/>
</dbReference>